<keyword evidence="1" id="KW-0677">Repeat</keyword>
<proteinExistence type="predicted"/>
<evidence type="ECO:0000259" key="2">
    <source>
        <dbReference type="Pfam" id="PF24883"/>
    </source>
</evidence>
<dbReference type="Gene3D" id="3.40.50.300">
    <property type="entry name" value="P-loop containing nucleotide triphosphate hydrolases"/>
    <property type="match status" value="1"/>
</dbReference>
<accession>A0AAV9ZFN9</accession>
<reference evidence="3 4" key="1">
    <citation type="journal article" date="2024" name="J Genomics">
        <title>Draft genome sequencing and assembly of Favolaschia claudopus CIRM-BRFM 2984 isolated from oak limbs.</title>
        <authorList>
            <person name="Navarro D."/>
            <person name="Drula E."/>
            <person name="Chaduli D."/>
            <person name="Cazenave R."/>
            <person name="Ahrendt S."/>
            <person name="Wang J."/>
            <person name="Lipzen A."/>
            <person name="Daum C."/>
            <person name="Barry K."/>
            <person name="Grigoriev I.V."/>
            <person name="Favel A."/>
            <person name="Rosso M.N."/>
            <person name="Martin F."/>
        </authorList>
    </citation>
    <scope>NUCLEOTIDE SEQUENCE [LARGE SCALE GENOMIC DNA]</scope>
    <source>
        <strain evidence="3 4">CIRM-BRFM 2984</strain>
    </source>
</reference>
<evidence type="ECO:0000313" key="4">
    <source>
        <dbReference type="Proteomes" id="UP001362999"/>
    </source>
</evidence>
<name>A0AAV9ZFN9_9AGAR</name>
<evidence type="ECO:0000313" key="3">
    <source>
        <dbReference type="EMBL" id="KAK6980942.1"/>
    </source>
</evidence>
<keyword evidence="4" id="KW-1185">Reference proteome</keyword>
<gene>
    <name evidence="3" type="ORF">R3P38DRAFT_3116863</name>
</gene>
<dbReference type="InterPro" id="IPR027417">
    <property type="entry name" value="P-loop_NTPase"/>
</dbReference>
<feature type="domain" description="Nephrocystin 3-like N-terminal" evidence="2">
    <location>
        <begin position="246"/>
        <end position="397"/>
    </location>
</feature>
<organism evidence="3 4">
    <name type="scientific">Favolaschia claudopus</name>
    <dbReference type="NCBI Taxonomy" id="2862362"/>
    <lineage>
        <taxon>Eukaryota</taxon>
        <taxon>Fungi</taxon>
        <taxon>Dikarya</taxon>
        <taxon>Basidiomycota</taxon>
        <taxon>Agaricomycotina</taxon>
        <taxon>Agaricomycetes</taxon>
        <taxon>Agaricomycetidae</taxon>
        <taxon>Agaricales</taxon>
        <taxon>Marasmiineae</taxon>
        <taxon>Mycenaceae</taxon>
        <taxon>Favolaschia</taxon>
    </lineage>
</organism>
<dbReference type="Pfam" id="PF24883">
    <property type="entry name" value="NPHP3_N"/>
    <property type="match status" value="1"/>
</dbReference>
<sequence>MKKFFHYRRWQSPERSSAAITVSREEVHGPGTFDNYPDTPSQPLDYGVSAPKPRPSKVAQYINTLKSGFVLILKTAEPFLEGTPFQIPISVLNTVIHLISVVADNNDDFEEILNDIDRNSKVINDAISQTTDSEASVHIRKFFGKLKSEMDTVFALTHRGLGRKVLESGDDVKVIESAIRRIDSHFRAFQVEMTLLIQRMLHRVQIEAGMRILDAAAANEASYDSEDSYSHPPCHPDTRRDYLSRLDEWSHNETTRLIWMHGPAGVGKSAIAQSFCESLHAQGRLGGSFFFKKGHPTRGNAFRLLPTLAYQLAQVSPEFKFAVTPRVAGDPALVRKSLAGQMSKLIIDPYCDAPSSHKFVIVIDGLDECDGEQHQQEILHCVKQACSQNLVVLVVSRPEPHICEAFLASRLSQILYLSVGSSLDDVRLYLLRELRRIRQTHESMTTAPDIWPDWTTVEYLVKQSSGHFVYATTVIKYIDDRDWDPQKRLAIVTGFRHPDLDSQLPFAKLDQLYMEILLTVPGRSRLIKILWIIALALKLSISHIAQFLSIDCTDVRLLLRRLHSVLDVPATDDEGHIKEHHKSFSDFLTDPLRSGIFTLSETGRAFLENAALKAFCESPSDGSLPSNNHVAWVLPLFNPTIQGSLSSVDVEQWLRHVNPDFMFARTGLMCAKLPLPDVVTWLKDRYSSEEHIQRWEDYGCLAYFNFFANQIVNRCCHSPSATTAASISSELLGIIHVYTLFGPSSLVDVRLLLDTSWEDLRATICPLRATVTTSEQWKNLFLAVMKGSPPVQSDERLQMLAGRCIQLIRNPPYPGFIMPRTWSCVLRACSPSANLLNMLQDIVDFDNFPALAETEPTYANVELVHACHILKWLHTFPEHPTVSILIAKLMNSKARSMRSFEVHKMVDGEWLRWKRRTGCGDSL</sequence>
<dbReference type="InterPro" id="IPR056884">
    <property type="entry name" value="NPHP3-like_N"/>
</dbReference>
<dbReference type="SUPFAM" id="SSF52540">
    <property type="entry name" value="P-loop containing nucleoside triphosphate hydrolases"/>
    <property type="match status" value="1"/>
</dbReference>
<comment type="caution">
    <text evidence="3">The sequence shown here is derived from an EMBL/GenBank/DDBJ whole genome shotgun (WGS) entry which is preliminary data.</text>
</comment>
<protein>
    <recommendedName>
        <fullName evidence="2">Nephrocystin 3-like N-terminal domain-containing protein</fullName>
    </recommendedName>
</protein>
<evidence type="ECO:0000256" key="1">
    <source>
        <dbReference type="ARBA" id="ARBA00022737"/>
    </source>
</evidence>
<dbReference type="PANTHER" id="PTHR10039">
    <property type="entry name" value="AMELOGENIN"/>
    <property type="match status" value="1"/>
</dbReference>
<dbReference type="Proteomes" id="UP001362999">
    <property type="component" value="Unassembled WGS sequence"/>
</dbReference>
<dbReference type="EMBL" id="JAWWNJ010000155">
    <property type="protein sequence ID" value="KAK6980942.1"/>
    <property type="molecule type" value="Genomic_DNA"/>
</dbReference>
<dbReference type="PANTHER" id="PTHR10039:SF14">
    <property type="entry name" value="NACHT DOMAIN-CONTAINING PROTEIN"/>
    <property type="match status" value="1"/>
</dbReference>
<dbReference type="AlphaFoldDB" id="A0AAV9ZFN9"/>